<keyword evidence="2" id="KW-1185">Reference proteome</keyword>
<evidence type="ECO:0000313" key="1">
    <source>
        <dbReference type="EMBL" id="BBO31779.1"/>
    </source>
</evidence>
<dbReference type="AlphaFoldDB" id="A0A5K7XFN1"/>
<name>A0A5K7XFN1_9BACT</name>
<dbReference type="EMBL" id="AP021861">
    <property type="protein sequence ID" value="BBO31779.1"/>
    <property type="molecule type" value="Genomic_DNA"/>
</dbReference>
<accession>A0A5K7XFN1</accession>
<sequence>MFNYSGYSRGKTRLPMTPAHSMRNWSDLTKLGAAAGGAEVYSENRYAKP</sequence>
<protein>
    <submittedName>
        <fullName evidence="1">Uncharacterized protein</fullName>
    </submittedName>
</protein>
<dbReference type="Proteomes" id="UP000326837">
    <property type="component" value="Chromosome"/>
</dbReference>
<evidence type="ECO:0000313" key="2">
    <source>
        <dbReference type="Proteomes" id="UP000326837"/>
    </source>
</evidence>
<reference evidence="2" key="1">
    <citation type="submission" date="2019-10" db="EMBL/GenBank/DDBJ databases">
        <title>Lacipirellula parvula gen. nov., sp. nov., representing a lineage of planctomycetes widespread in freshwater anoxic habitats, and description of the family Lacipirellulaceae.</title>
        <authorList>
            <person name="Dedysh S.N."/>
            <person name="Kulichevskaya I.S."/>
            <person name="Beletsky A.V."/>
            <person name="Rakitin A.L."/>
            <person name="Mardanov A.V."/>
            <person name="Ivanova A.A."/>
            <person name="Saltykova V.X."/>
            <person name="Rijpstra W.I.C."/>
            <person name="Sinninghe Damste J.S."/>
            <person name="Ravin N.V."/>
        </authorList>
    </citation>
    <scope>NUCLEOTIDE SEQUENCE [LARGE SCALE GENOMIC DNA]</scope>
    <source>
        <strain evidence="2">PX69</strain>
    </source>
</reference>
<proteinExistence type="predicted"/>
<organism evidence="1 2">
    <name type="scientific">Lacipirellula parvula</name>
    <dbReference type="NCBI Taxonomy" id="2650471"/>
    <lineage>
        <taxon>Bacteria</taxon>
        <taxon>Pseudomonadati</taxon>
        <taxon>Planctomycetota</taxon>
        <taxon>Planctomycetia</taxon>
        <taxon>Pirellulales</taxon>
        <taxon>Lacipirellulaceae</taxon>
        <taxon>Lacipirellula</taxon>
    </lineage>
</organism>
<dbReference type="KEGG" id="lpav:PLANPX_1391"/>
<gene>
    <name evidence="1" type="ORF">PLANPX_1391</name>
</gene>